<dbReference type="SUPFAM" id="SSF50129">
    <property type="entry name" value="GroES-like"/>
    <property type="match status" value="1"/>
</dbReference>
<dbReference type="SMART" id="SM00829">
    <property type="entry name" value="PKS_ER"/>
    <property type="match status" value="1"/>
</dbReference>
<feature type="domain" description="Enoyl reductase (ER)" evidence="2">
    <location>
        <begin position="10"/>
        <end position="297"/>
    </location>
</feature>
<evidence type="ECO:0000259" key="2">
    <source>
        <dbReference type="SMART" id="SM00829"/>
    </source>
</evidence>
<protein>
    <submittedName>
        <fullName evidence="3">NADP-dependent oxidoreductase</fullName>
    </submittedName>
</protein>
<dbReference type="GO" id="GO:0016491">
    <property type="term" value="F:oxidoreductase activity"/>
    <property type="evidence" value="ECO:0007669"/>
    <property type="project" value="InterPro"/>
</dbReference>
<dbReference type="InterPro" id="IPR036291">
    <property type="entry name" value="NAD(P)-bd_dom_sf"/>
</dbReference>
<dbReference type="OrthoDB" id="2665481at2"/>
<keyword evidence="1" id="KW-0521">NADP</keyword>
<dbReference type="InterPro" id="IPR013154">
    <property type="entry name" value="ADH-like_N"/>
</dbReference>
<dbReference type="SUPFAM" id="SSF51735">
    <property type="entry name" value="NAD(P)-binding Rossmann-fold domains"/>
    <property type="match status" value="1"/>
</dbReference>
<dbReference type="Pfam" id="PF13602">
    <property type="entry name" value="ADH_zinc_N_2"/>
    <property type="match status" value="1"/>
</dbReference>
<accession>A0A4U3MP71</accession>
<sequence>MLAVQFDRFGPPDVLEIGVAPDPHPGRGQVRIRVKAAGVSPVDLALRAGESPGSKNLVLPHIPGVDAAGVVDEVGPGVVDVSAGDEVFGTVALAGLGGATAEYAILDFWGRKPERMPWHEAGGAGSGVETATRALDLLDVRDGMTLLVHGAAGGVGSVVVQLAAARGARVLGAARVESHPFLESLGVRPVSLEDVSQSVDRALDVAGAGVLDDLIKITGSVDDVVTLADFEGPSKGVRLSMGRPAGQVDGRHGLVDVAALVERGLFRVPVREVFPPHNAAAAHALAARSPRQGKVIIEGIRPSLGANPESG</sequence>
<dbReference type="InterPro" id="IPR020843">
    <property type="entry name" value="ER"/>
</dbReference>
<dbReference type="AlphaFoldDB" id="A0A4U3MP71"/>
<dbReference type="Proteomes" id="UP000308705">
    <property type="component" value="Unassembled WGS sequence"/>
</dbReference>
<organism evidence="3 4">
    <name type="scientific">Herbidospora galbida</name>
    <dbReference type="NCBI Taxonomy" id="2575442"/>
    <lineage>
        <taxon>Bacteria</taxon>
        <taxon>Bacillati</taxon>
        <taxon>Actinomycetota</taxon>
        <taxon>Actinomycetes</taxon>
        <taxon>Streptosporangiales</taxon>
        <taxon>Streptosporangiaceae</taxon>
        <taxon>Herbidospora</taxon>
    </lineage>
</organism>
<dbReference type="CDD" id="cd05289">
    <property type="entry name" value="MDR_like_2"/>
    <property type="match status" value="1"/>
</dbReference>
<reference evidence="3 4" key="1">
    <citation type="submission" date="2019-04" db="EMBL/GenBank/DDBJ databases">
        <title>Herbidospora sp. NEAU-GS14.nov., a novel actinomycete isolated from soil.</title>
        <authorList>
            <person name="Han L."/>
        </authorList>
    </citation>
    <scope>NUCLEOTIDE SEQUENCE [LARGE SCALE GENOMIC DNA]</scope>
    <source>
        <strain evidence="3 4">NEAU-GS14</strain>
    </source>
</reference>
<dbReference type="InterPro" id="IPR051603">
    <property type="entry name" value="Zinc-ADH_QOR/CCCR"/>
</dbReference>
<dbReference type="InterPro" id="IPR011032">
    <property type="entry name" value="GroES-like_sf"/>
</dbReference>
<dbReference type="PANTHER" id="PTHR44154:SF1">
    <property type="entry name" value="QUINONE OXIDOREDUCTASE"/>
    <property type="match status" value="1"/>
</dbReference>
<comment type="caution">
    <text evidence="3">The sequence shown here is derived from an EMBL/GenBank/DDBJ whole genome shotgun (WGS) entry which is preliminary data.</text>
</comment>
<name>A0A4U3MP71_9ACTN</name>
<dbReference type="Gene3D" id="3.40.50.720">
    <property type="entry name" value="NAD(P)-binding Rossmann-like Domain"/>
    <property type="match status" value="1"/>
</dbReference>
<keyword evidence="4" id="KW-1185">Reference proteome</keyword>
<evidence type="ECO:0000313" key="3">
    <source>
        <dbReference type="EMBL" id="TKK91468.1"/>
    </source>
</evidence>
<gene>
    <name evidence="3" type="ORF">FDA94_01400</name>
</gene>
<dbReference type="RefSeq" id="WP_137245156.1">
    <property type="nucleotide sequence ID" value="NZ_SZQA01000001.1"/>
</dbReference>
<dbReference type="Gene3D" id="3.90.180.10">
    <property type="entry name" value="Medium-chain alcohol dehydrogenases, catalytic domain"/>
    <property type="match status" value="1"/>
</dbReference>
<evidence type="ECO:0000256" key="1">
    <source>
        <dbReference type="ARBA" id="ARBA00022857"/>
    </source>
</evidence>
<dbReference type="EMBL" id="SZQA01000001">
    <property type="protein sequence ID" value="TKK91468.1"/>
    <property type="molecule type" value="Genomic_DNA"/>
</dbReference>
<dbReference type="Pfam" id="PF08240">
    <property type="entry name" value="ADH_N"/>
    <property type="match status" value="1"/>
</dbReference>
<dbReference type="PANTHER" id="PTHR44154">
    <property type="entry name" value="QUINONE OXIDOREDUCTASE"/>
    <property type="match status" value="1"/>
</dbReference>
<proteinExistence type="predicted"/>
<evidence type="ECO:0000313" key="4">
    <source>
        <dbReference type="Proteomes" id="UP000308705"/>
    </source>
</evidence>